<evidence type="ECO:0000256" key="1">
    <source>
        <dbReference type="SAM" id="Coils"/>
    </source>
</evidence>
<feature type="domain" description="F-box" evidence="2">
    <location>
        <begin position="6"/>
        <end position="54"/>
    </location>
</feature>
<feature type="coiled-coil region" evidence="1">
    <location>
        <begin position="224"/>
        <end position="293"/>
    </location>
</feature>
<dbReference type="HOGENOM" id="CLU_024146_4_1_1"/>
<proteinExistence type="predicted"/>
<evidence type="ECO:0000313" key="3">
    <source>
        <dbReference type="EnsemblMetazoa" id="SMAR010247-PA"/>
    </source>
</evidence>
<dbReference type="InterPro" id="IPR001810">
    <property type="entry name" value="F-box_dom"/>
</dbReference>
<accession>T1J956</accession>
<dbReference type="PROSITE" id="PS50181">
    <property type="entry name" value="FBOX"/>
    <property type="match status" value="1"/>
</dbReference>
<dbReference type="EnsemblMetazoa" id="SMAR010247-RA">
    <property type="protein sequence ID" value="SMAR010247-PA"/>
    <property type="gene ID" value="SMAR010247"/>
</dbReference>
<reference evidence="3" key="2">
    <citation type="submission" date="2015-02" db="UniProtKB">
        <authorList>
            <consortium name="EnsemblMetazoa"/>
        </authorList>
    </citation>
    <scope>IDENTIFICATION</scope>
</reference>
<dbReference type="STRING" id="126957.T1J956"/>
<dbReference type="AlphaFoldDB" id="T1J956"/>
<evidence type="ECO:0000259" key="2">
    <source>
        <dbReference type="PROSITE" id="PS50181"/>
    </source>
</evidence>
<keyword evidence="4" id="KW-1185">Reference proteome</keyword>
<sequence>MAASCGRNLLEHPGEILEKIISFCNFDEITRLRLVCKTFDRHCKALLNKGFISVDRYHAQCLRQVKSQLPRRESERRNHPLARHCDILTAIETRLSLLGMTFLKYVDTNLCCFIPGKVIDEIYRVLRYIQQTPSPPRAHEILQELRDISSMAMEHFDEKIVPIIKQKMIHGNVPTRLSIPTPGHFSLSGPSTLVNSPRTFPLPRTIRQDLFKLQQSTKQTNSSLLNLKKEVLEQKAKITEHKKKISDSEKQILEQTRIISEQNAKMTEQESKLNEMNRKILEYDQKFSDLMAELIRCREEVHGHDNKSRTQSNAPVIVERDDALKNQDKSVVKSDFQSTLKTRSSRTAAQKRQIAETMEASAPEYLYRHKFVLICGTNV</sequence>
<dbReference type="InterPro" id="IPR036047">
    <property type="entry name" value="F-box-like_dom_sf"/>
</dbReference>
<dbReference type="OMA" id="SSHFPRC"/>
<evidence type="ECO:0000313" key="4">
    <source>
        <dbReference type="Proteomes" id="UP000014500"/>
    </source>
</evidence>
<dbReference type="Proteomes" id="UP000014500">
    <property type="component" value="Unassembled WGS sequence"/>
</dbReference>
<reference evidence="4" key="1">
    <citation type="submission" date="2011-05" db="EMBL/GenBank/DDBJ databases">
        <authorList>
            <person name="Richards S.R."/>
            <person name="Qu J."/>
            <person name="Jiang H."/>
            <person name="Jhangiani S.N."/>
            <person name="Agravi P."/>
            <person name="Goodspeed R."/>
            <person name="Gross S."/>
            <person name="Mandapat C."/>
            <person name="Jackson L."/>
            <person name="Mathew T."/>
            <person name="Pu L."/>
            <person name="Thornton R."/>
            <person name="Saada N."/>
            <person name="Wilczek-Boney K.B."/>
            <person name="Lee S."/>
            <person name="Kovar C."/>
            <person name="Wu Y."/>
            <person name="Scherer S.E."/>
            <person name="Worley K.C."/>
            <person name="Muzny D.M."/>
            <person name="Gibbs R."/>
        </authorList>
    </citation>
    <scope>NUCLEOTIDE SEQUENCE</scope>
    <source>
        <strain evidence="4">Brora</strain>
    </source>
</reference>
<dbReference type="EMBL" id="JH431970">
    <property type="status" value="NOT_ANNOTATED_CDS"/>
    <property type="molecule type" value="Genomic_DNA"/>
</dbReference>
<dbReference type="InterPro" id="IPR039719">
    <property type="entry name" value="FBXO28"/>
</dbReference>
<organism evidence="3 4">
    <name type="scientific">Strigamia maritima</name>
    <name type="common">European centipede</name>
    <name type="synonym">Geophilus maritimus</name>
    <dbReference type="NCBI Taxonomy" id="126957"/>
    <lineage>
        <taxon>Eukaryota</taxon>
        <taxon>Metazoa</taxon>
        <taxon>Ecdysozoa</taxon>
        <taxon>Arthropoda</taxon>
        <taxon>Myriapoda</taxon>
        <taxon>Chilopoda</taxon>
        <taxon>Pleurostigmophora</taxon>
        <taxon>Geophilomorpha</taxon>
        <taxon>Linotaeniidae</taxon>
        <taxon>Strigamia</taxon>
    </lineage>
</organism>
<name>T1J956_STRMM</name>
<dbReference type="GO" id="GO:0000209">
    <property type="term" value="P:protein polyubiquitination"/>
    <property type="evidence" value="ECO:0007669"/>
    <property type="project" value="TreeGrafter"/>
</dbReference>
<protein>
    <recommendedName>
        <fullName evidence="2">F-box domain-containing protein</fullName>
    </recommendedName>
</protein>
<keyword evidence="1" id="KW-0175">Coiled coil</keyword>
<dbReference type="eggNOG" id="ENOG502QT70">
    <property type="taxonomic scope" value="Eukaryota"/>
</dbReference>
<dbReference type="PhylomeDB" id="T1J956"/>
<dbReference type="Pfam" id="PF00646">
    <property type="entry name" value="F-box"/>
    <property type="match status" value="1"/>
</dbReference>
<dbReference type="SUPFAM" id="SSF81383">
    <property type="entry name" value="F-box domain"/>
    <property type="match status" value="1"/>
</dbReference>
<dbReference type="PANTHER" id="PTHR13252">
    <property type="entry name" value="F-BOX ONLY PROTEIN 28"/>
    <property type="match status" value="1"/>
</dbReference>
<dbReference type="PANTHER" id="PTHR13252:SF9">
    <property type="entry name" value="F-BOX ONLY PROTEIN 28"/>
    <property type="match status" value="1"/>
</dbReference>